<comment type="subcellular location">
    <subcellularLocation>
        <location evidence="1 10">Golgi apparatus membrane</location>
        <topology evidence="1 10">Single-pass type II membrane protein</topology>
    </subcellularLocation>
</comment>
<name>A0A816G0G5_ADIRI</name>
<keyword evidence="3 10" id="KW-0328">Glycosyltransferase</keyword>
<evidence type="ECO:0000256" key="10">
    <source>
        <dbReference type="RuleBase" id="RU363063"/>
    </source>
</evidence>
<evidence type="ECO:0000256" key="11">
    <source>
        <dbReference type="SAM" id="MobiDB-lite"/>
    </source>
</evidence>
<evidence type="ECO:0000256" key="1">
    <source>
        <dbReference type="ARBA" id="ARBA00004323"/>
    </source>
</evidence>
<keyword evidence="7 10" id="KW-1133">Transmembrane helix</keyword>
<dbReference type="PANTHER" id="PTHR11214">
    <property type="entry name" value="BETA-1,3-N-ACETYLGLUCOSAMINYLTRANSFERASE"/>
    <property type="match status" value="1"/>
</dbReference>
<keyword evidence="6 10" id="KW-0735">Signal-anchor</keyword>
<organism evidence="12 13">
    <name type="scientific">Adineta ricciae</name>
    <name type="common">Rotifer</name>
    <dbReference type="NCBI Taxonomy" id="249248"/>
    <lineage>
        <taxon>Eukaryota</taxon>
        <taxon>Metazoa</taxon>
        <taxon>Spiralia</taxon>
        <taxon>Gnathifera</taxon>
        <taxon>Rotifera</taxon>
        <taxon>Eurotatoria</taxon>
        <taxon>Bdelloidea</taxon>
        <taxon>Adinetida</taxon>
        <taxon>Adinetidae</taxon>
        <taxon>Adineta</taxon>
    </lineage>
</organism>
<keyword evidence="5 10" id="KW-0812">Transmembrane</keyword>
<keyword evidence="9 10" id="KW-0472">Membrane</keyword>
<protein>
    <recommendedName>
        <fullName evidence="10">Hexosyltransferase</fullName>
        <ecNumber evidence="10">2.4.1.-</ecNumber>
    </recommendedName>
</protein>
<proteinExistence type="inferred from homology"/>
<dbReference type="Pfam" id="PF01762">
    <property type="entry name" value="Galactosyl_T"/>
    <property type="match status" value="1"/>
</dbReference>
<evidence type="ECO:0000256" key="2">
    <source>
        <dbReference type="ARBA" id="ARBA00008661"/>
    </source>
</evidence>
<comment type="similarity">
    <text evidence="2 10">Belongs to the glycosyltransferase 31 family.</text>
</comment>
<reference evidence="12" key="1">
    <citation type="submission" date="2021-02" db="EMBL/GenBank/DDBJ databases">
        <authorList>
            <person name="Nowell W R."/>
        </authorList>
    </citation>
    <scope>NUCLEOTIDE SEQUENCE</scope>
</reference>
<dbReference type="EC" id="2.4.1.-" evidence="10"/>
<evidence type="ECO:0000256" key="5">
    <source>
        <dbReference type="ARBA" id="ARBA00022692"/>
    </source>
</evidence>
<evidence type="ECO:0000256" key="6">
    <source>
        <dbReference type="ARBA" id="ARBA00022968"/>
    </source>
</evidence>
<feature type="region of interest" description="Disordered" evidence="11">
    <location>
        <begin position="105"/>
        <end position="127"/>
    </location>
</feature>
<dbReference type="GO" id="GO:0000139">
    <property type="term" value="C:Golgi membrane"/>
    <property type="evidence" value="ECO:0007669"/>
    <property type="project" value="UniProtKB-SubCell"/>
</dbReference>
<evidence type="ECO:0000256" key="3">
    <source>
        <dbReference type="ARBA" id="ARBA00022676"/>
    </source>
</evidence>
<keyword evidence="4" id="KW-0808">Transferase</keyword>
<dbReference type="EMBL" id="CAJNOR010012450">
    <property type="protein sequence ID" value="CAF1667725.1"/>
    <property type="molecule type" value="Genomic_DNA"/>
</dbReference>
<dbReference type="AlphaFoldDB" id="A0A816G0G5"/>
<evidence type="ECO:0000256" key="7">
    <source>
        <dbReference type="ARBA" id="ARBA00022989"/>
    </source>
</evidence>
<gene>
    <name evidence="12" type="ORF">XAT740_LOCUS58097</name>
</gene>
<sequence>MAYDSDPNLINNLFRRNKRCFLILLLFNFLLACMYYLYTHNQSSIKDNVRTYLKRFGKNSDRTDPIRTVLESEYDHDDLEVFYNLVCKEFALGLRCMRKADRPVTTPNSNLNDTDQMNSNRTQDRSAALQENHIQSSSMNNASHRFRYSFIIANADVCSYESVDLLIIVISKSDNYKTRDAIRRTWGSRKNLGKFSAISIRILFLIDFDEKLNQNIRLEDKIFHDIIQVELPQQYTLVTHRELALWEWSFRYCHSAKFLFKTDDDVFVNLVALLKFMSPLLHKPTNNSFRIGEMALYGNKHYRPTVFRQANDPVGARYVITTDEYPCSTYPDFLSGFGY</sequence>
<keyword evidence="8 10" id="KW-0333">Golgi apparatus</keyword>
<dbReference type="PANTHER" id="PTHR11214:SF3">
    <property type="entry name" value="BETA-1,3-GALACTOSYLTRANSFERASE 6"/>
    <property type="match status" value="1"/>
</dbReference>
<keyword evidence="13" id="KW-1185">Reference proteome</keyword>
<feature type="non-terminal residue" evidence="12">
    <location>
        <position position="339"/>
    </location>
</feature>
<dbReference type="Proteomes" id="UP000663828">
    <property type="component" value="Unassembled WGS sequence"/>
</dbReference>
<dbReference type="GO" id="GO:0016758">
    <property type="term" value="F:hexosyltransferase activity"/>
    <property type="evidence" value="ECO:0007669"/>
    <property type="project" value="InterPro"/>
</dbReference>
<evidence type="ECO:0000256" key="9">
    <source>
        <dbReference type="ARBA" id="ARBA00023136"/>
    </source>
</evidence>
<dbReference type="InterPro" id="IPR002659">
    <property type="entry name" value="Glyco_trans_31"/>
</dbReference>
<dbReference type="Gene3D" id="3.90.550.50">
    <property type="match status" value="1"/>
</dbReference>
<feature type="compositionally biased region" description="Polar residues" evidence="11">
    <location>
        <begin position="105"/>
        <end position="121"/>
    </location>
</feature>
<evidence type="ECO:0000256" key="4">
    <source>
        <dbReference type="ARBA" id="ARBA00022679"/>
    </source>
</evidence>
<evidence type="ECO:0000313" key="13">
    <source>
        <dbReference type="Proteomes" id="UP000663828"/>
    </source>
</evidence>
<feature type="transmembrane region" description="Helical" evidence="10">
    <location>
        <begin position="20"/>
        <end position="38"/>
    </location>
</feature>
<evidence type="ECO:0000313" key="12">
    <source>
        <dbReference type="EMBL" id="CAF1667725.1"/>
    </source>
</evidence>
<accession>A0A816G0G5</accession>
<evidence type="ECO:0000256" key="8">
    <source>
        <dbReference type="ARBA" id="ARBA00023034"/>
    </source>
</evidence>
<dbReference type="GO" id="GO:0006493">
    <property type="term" value="P:protein O-linked glycosylation"/>
    <property type="evidence" value="ECO:0007669"/>
    <property type="project" value="TreeGrafter"/>
</dbReference>
<comment type="caution">
    <text evidence="12">The sequence shown here is derived from an EMBL/GenBank/DDBJ whole genome shotgun (WGS) entry which is preliminary data.</text>
</comment>